<dbReference type="EMBL" id="QRIC01000010">
    <property type="protein sequence ID" value="RHG26572.1"/>
    <property type="molecule type" value="Genomic_DNA"/>
</dbReference>
<dbReference type="Proteomes" id="UP000284095">
    <property type="component" value="Unassembled WGS sequence"/>
</dbReference>
<feature type="compositionally biased region" description="Basic and acidic residues" evidence="1">
    <location>
        <begin position="48"/>
        <end position="58"/>
    </location>
</feature>
<dbReference type="Proteomes" id="UP000261285">
    <property type="component" value="Unassembled WGS sequence"/>
</dbReference>
<evidence type="ECO:0000313" key="4">
    <source>
        <dbReference type="EMBL" id="RHG26572.1"/>
    </source>
</evidence>
<evidence type="ECO:0000256" key="2">
    <source>
        <dbReference type="SAM" id="Phobius"/>
    </source>
</evidence>
<sequence length="69" mass="8462">MKNRQNPFQMVINEIKFVKGLTNFIFFVMIRLKYKRWSKTGKKCENNKYNKRKGEYHGSDNQYPEVFYS</sequence>
<organism evidence="3 5">
    <name type="scientific">Dorea longicatena</name>
    <dbReference type="NCBI Taxonomy" id="88431"/>
    <lineage>
        <taxon>Bacteria</taxon>
        <taxon>Bacillati</taxon>
        <taxon>Bacillota</taxon>
        <taxon>Clostridia</taxon>
        <taxon>Lachnospirales</taxon>
        <taxon>Lachnospiraceae</taxon>
        <taxon>Dorea</taxon>
    </lineage>
</organism>
<proteinExistence type="predicted"/>
<evidence type="ECO:0000313" key="5">
    <source>
        <dbReference type="Proteomes" id="UP000261285"/>
    </source>
</evidence>
<keyword evidence="6" id="KW-1185">Reference proteome</keyword>
<accession>A0A3E5GJW0</accession>
<keyword evidence="2" id="KW-0472">Membrane</keyword>
<keyword evidence="2" id="KW-0812">Transmembrane</keyword>
<dbReference type="EMBL" id="QSVN01000001">
    <property type="protein sequence ID" value="RGO35292.1"/>
    <property type="molecule type" value="Genomic_DNA"/>
</dbReference>
<gene>
    <name evidence="4" type="ORF">DW265_05985</name>
    <name evidence="3" type="ORF">DXB16_01670</name>
</gene>
<feature type="region of interest" description="Disordered" evidence="1">
    <location>
        <begin position="48"/>
        <end position="69"/>
    </location>
</feature>
<reference evidence="5 6" key="1">
    <citation type="submission" date="2018-08" db="EMBL/GenBank/DDBJ databases">
        <title>A genome reference for cultivated species of the human gut microbiota.</title>
        <authorList>
            <person name="Zou Y."/>
            <person name="Xue W."/>
            <person name="Luo G."/>
        </authorList>
    </citation>
    <scope>NUCLEOTIDE SEQUENCE [LARGE SCALE GENOMIC DNA]</scope>
    <source>
        <strain evidence="4 6">AM22-22</strain>
        <strain evidence="3 5">OM02-16</strain>
    </source>
</reference>
<evidence type="ECO:0000313" key="6">
    <source>
        <dbReference type="Proteomes" id="UP000284095"/>
    </source>
</evidence>
<evidence type="ECO:0000313" key="3">
    <source>
        <dbReference type="EMBL" id="RGO35292.1"/>
    </source>
</evidence>
<comment type="caution">
    <text evidence="3">The sequence shown here is derived from an EMBL/GenBank/DDBJ whole genome shotgun (WGS) entry which is preliminary data.</text>
</comment>
<keyword evidence="2" id="KW-1133">Transmembrane helix</keyword>
<evidence type="ECO:0000256" key="1">
    <source>
        <dbReference type="SAM" id="MobiDB-lite"/>
    </source>
</evidence>
<protein>
    <submittedName>
        <fullName evidence="3">Uncharacterized protein</fullName>
    </submittedName>
</protein>
<name>A0A3E5GJW0_9FIRM</name>
<feature type="transmembrane region" description="Helical" evidence="2">
    <location>
        <begin position="17"/>
        <end position="34"/>
    </location>
</feature>
<dbReference type="AlphaFoldDB" id="A0A3E5GJW0"/>